<organism evidence="2 3">
    <name type="scientific">Paracoccus sphaerophysae</name>
    <dbReference type="NCBI Taxonomy" id="690417"/>
    <lineage>
        <taxon>Bacteria</taxon>
        <taxon>Pseudomonadati</taxon>
        <taxon>Pseudomonadota</taxon>
        <taxon>Alphaproteobacteria</taxon>
        <taxon>Rhodobacterales</taxon>
        <taxon>Paracoccaceae</taxon>
        <taxon>Paracoccus</taxon>
    </lineage>
</organism>
<dbReference type="AlphaFoldDB" id="A0A099FEK8"/>
<reference evidence="2 3" key="2">
    <citation type="submission" date="2014-10" db="EMBL/GenBank/DDBJ databases">
        <title>Paracoccus sanguinis sp. nov., isolated from clinical specimens of New York State patients.</title>
        <authorList>
            <person name="Mingle L.A."/>
            <person name="Cole J.A."/>
            <person name="Lapierre P."/>
            <person name="Musser K.A."/>
        </authorList>
    </citation>
    <scope>NUCLEOTIDE SEQUENCE [LARGE SCALE GENOMIC DNA]</scope>
    <source>
        <strain evidence="2 3">HAMBI 3106</strain>
    </source>
</reference>
<evidence type="ECO:0000313" key="2">
    <source>
        <dbReference type="EMBL" id="KGJ08492.1"/>
    </source>
</evidence>
<gene>
    <name evidence="2" type="ORF">IC63_04590</name>
</gene>
<sequence length="65" mass="6612">MLTAADGTAPRLVAEGLAAPATVSPGAGRWLVSWIADGTAHLAEIDPATGTLGGAPRRLPYPEFE</sequence>
<accession>A0A099FEK8</accession>
<keyword evidence="3" id="KW-1185">Reference proteome</keyword>
<feature type="region of interest" description="Disordered" evidence="1">
    <location>
        <begin position="46"/>
        <end position="65"/>
    </location>
</feature>
<dbReference type="EMBL" id="JRKS01000009">
    <property type="protein sequence ID" value="KGJ08492.1"/>
    <property type="molecule type" value="Genomic_DNA"/>
</dbReference>
<comment type="caution">
    <text evidence="2">The sequence shown here is derived from an EMBL/GenBank/DDBJ whole genome shotgun (WGS) entry which is preliminary data.</text>
</comment>
<name>A0A099FEK8_9RHOB</name>
<evidence type="ECO:0000256" key="1">
    <source>
        <dbReference type="SAM" id="MobiDB-lite"/>
    </source>
</evidence>
<dbReference type="STRING" id="690417.IC63_04590"/>
<dbReference type="Proteomes" id="UP000029917">
    <property type="component" value="Unassembled WGS sequence"/>
</dbReference>
<proteinExistence type="predicted"/>
<dbReference type="RefSeq" id="WP_036717300.1">
    <property type="nucleotide sequence ID" value="NZ_JRKS01000009.1"/>
</dbReference>
<evidence type="ECO:0000313" key="3">
    <source>
        <dbReference type="Proteomes" id="UP000029917"/>
    </source>
</evidence>
<protein>
    <submittedName>
        <fullName evidence="2">Uncharacterized protein</fullName>
    </submittedName>
</protein>
<reference evidence="2 3" key="1">
    <citation type="submission" date="2014-09" db="EMBL/GenBank/DDBJ databases">
        <authorList>
            <person name="McGinnis J.M."/>
            <person name="Wolfgang W.J."/>
        </authorList>
    </citation>
    <scope>NUCLEOTIDE SEQUENCE [LARGE SCALE GENOMIC DNA]</scope>
    <source>
        <strain evidence="2 3">HAMBI 3106</strain>
    </source>
</reference>